<accession>A0ABV6YQR3</accession>
<evidence type="ECO:0000256" key="1">
    <source>
        <dbReference type="SAM" id="MobiDB-lite"/>
    </source>
</evidence>
<keyword evidence="4" id="KW-1185">Reference proteome</keyword>
<protein>
    <recommendedName>
        <fullName evidence="5">Outer membrane lipoprotein-sorting protein</fullName>
    </recommendedName>
</protein>
<organism evidence="3 4">
    <name type="scientific">Eiseniibacteriota bacterium</name>
    <dbReference type="NCBI Taxonomy" id="2212470"/>
    <lineage>
        <taxon>Bacteria</taxon>
        <taxon>Candidatus Eiseniibacteriota</taxon>
    </lineage>
</organism>
<evidence type="ECO:0000313" key="3">
    <source>
        <dbReference type="EMBL" id="MFC1800224.1"/>
    </source>
</evidence>
<name>A0ABV6YQR3_UNCEI</name>
<gene>
    <name evidence="3" type="ORF">ACFL2Z_04880</name>
</gene>
<keyword evidence="2" id="KW-0732">Signal</keyword>
<feature type="chain" id="PRO_5047499325" description="Outer membrane lipoprotein-sorting protein" evidence="2">
    <location>
        <begin position="26"/>
        <end position="258"/>
    </location>
</feature>
<evidence type="ECO:0000256" key="2">
    <source>
        <dbReference type="SAM" id="SignalP"/>
    </source>
</evidence>
<evidence type="ECO:0000313" key="4">
    <source>
        <dbReference type="Proteomes" id="UP001594288"/>
    </source>
</evidence>
<comment type="caution">
    <text evidence="3">The sequence shown here is derived from an EMBL/GenBank/DDBJ whole genome shotgun (WGS) entry which is preliminary data.</text>
</comment>
<feature type="signal peptide" evidence="2">
    <location>
        <begin position="1"/>
        <end position="25"/>
    </location>
</feature>
<proteinExistence type="predicted"/>
<evidence type="ECO:0008006" key="5">
    <source>
        <dbReference type="Google" id="ProtNLM"/>
    </source>
</evidence>
<sequence>MRKGPVFLLMLVIGPVLGLSIAASADTPTDSLWLRAVSLSEQSKDLVPGTMESYMQEVDKHGKPKNEDKYHHSWGKLCLGEDDEVEYEPVKVIKDGEDITEEEQAREREKREKEDEEDSESFTSEGYTPFRKGAQDRMSIERLDENDVVDGRDLIAYKFVELPDDEDDEEVMGTAWFDPATGVPVKMEYTTAPLPKRVKRMITTMEYTYAAPDTLIVKRMIMDATGGILFIKKHFHVEMTFDEYWRLPEGYEESRQED</sequence>
<reference evidence="3 4" key="1">
    <citation type="submission" date="2024-09" db="EMBL/GenBank/DDBJ databases">
        <authorList>
            <person name="D'Angelo T."/>
        </authorList>
    </citation>
    <scope>NUCLEOTIDE SEQUENCE [LARGE SCALE GENOMIC DNA]</scope>
    <source>
        <strain evidence="3">SAG AM-311-F02</strain>
    </source>
</reference>
<dbReference type="EMBL" id="JBHPEI010000091">
    <property type="protein sequence ID" value="MFC1800224.1"/>
    <property type="molecule type" value="Genomic_DNA"/>
</dbReference>
<feature type="compositionally biased region" description="Basic and acidic residues" evidence="1">
    <location>
        <begin position="89"/>
        <end position="113"/>
    </location>
</feature>
<dbReference type="Proteomes" id="UP001594288">
    <property type="component" value="Unassembled WGS sequence"/>
</dbReference>
<feature type="region of interest" description="Disordered" evidence="1">
    <location>
        <begin position="89"/>
        <end position="139"/>
    </location>
</feature>